<comment type="caution">
    <text evidence="2">The sequence shown here is derived from an EMBL/GenBank/DDBJ whole genome shotgun (WGS) entry which is preliminary data.</text>
</comment>
<dbReference type="Gene3D" id="2.60.40.10">
    <property type="entry name" value="Immunoglobulins"/>
    <property type="match status" value="2"/>
</dbReference>
<dbReference type="InterPro" id="IPR029865">
    <property type="entry name" value="KIAA0319-like"/>
</dbReference>
<reference evidence="2 3" key="1">
    <citation type="submission" date="2022-01" db="EMBL/GenBank/DDBJ databases">
        <title>Whole genome-based taxonomy of the Shewanellaceae.</title>
        <authorList>
            <person name="Martin-Rodriguez A.J."/>
        </authorList>
    </citation>
    <scope>NUCLEOTIDE SEQUENCE [LARGE SCALE GENOMIC DNA]</scope>
    <source>
        <strain evidence="2 3">DSM 17177</strain>
    </source>
</reference>
<dbReference type="EMBL" id="JAKIKS010000174">
    <property type="protein sequence ID" value="MCL1127552.1"/>
    <property type="molecule type" value="Genomic_DNA"/>
</dbReference>
<dbReference type="PANTHER" id="PTHR46182">
    <property type="entry name" value="FI19480P1"/>
    <property type="match status" value="1"/>
</dbReference>
<dbReference type="RefSeq" id="WP_248942992.1">
    <property type="nucleotide sequence ID" value="NZ_JAKIKS010000174.1"/>
</dbReference>
<evidence type="ECO:0000313" key="3">
    <source>
        <dbReference type="Proteomes" id="UP001203423"/>
    </source>
</evidence>
<gene>
    <name evidence="2" type="ORF">L2764_24535</name>
</gene>
<dbReference type="Pfam" id="PF22352">
    <property type="entry name" value="K319L-like_PKD"/>
    <property type="match status" value="2"/>
</dbReference>
<dbReference type="InterPro" id="IPR035986">
    <property type="entry name" value="PKD_dom_sf"/>
</dbReference>
<evidence type="ECO:0000256" key="1">
    <source>
        <dbReference type="SAM" id="MobiDB-lite"/>
    </source>
</evidence>
<feature type="region of interest" description="Disordered" evidence="1">
    <location>
        <begin position="21"/>
        <end position="52"/>
    </location>
</feature>
<evidence type="ECO:0000313" key="2">
    <source>
        <dbReference type="EMBL" id="MCL1127552.1"/>
    </source>
</evidence>
<sequence length="246" mass="26183">MKRIFILMAFLDQLSACGGGGDNDNNNEKANNTTPITDSQDSSAPLPIANAGHDQNVVTGSNVQLDASDSQTSNSNILTYQWVIQEKPTTSKAQLNQSTQVNASFIADVDGQYIVVLTVNSGSKDSLNDSINIISTTGNSVPMAYAGEDQSVMINSLVELDGGLSTDANNDPLTYEWKIKSTPDDSQALISSPNSTQPHFTPDLEGRYTFTLTVSDPYSSSIPDDVTLTVTSQNNPPVANAGEDVK</sequence>
<dbReference type="SUPFAM" id="SSF49299">
    <property type="entry name" value="PKD domain"/>
    <property type="match status" value="2"/>
</dbReference>
<proteinExistence type="predicted"/>
<feature type="compositionally biased region" description="Polar residues" evidence="1">
    <location>
        <begin position="28"/>
        <end position="43"/>
    </location>
</feature>
<keyword evidence="3" id="KW-1185">Reference proteome</keyword>
<dbReference type="Proteomes" id="UP001203423">
    <property type="component" value="Unassembled WGS sequence"/>
</dbReference>
<name>A0ABT0LIM7_9GAMM</name>
<accession>A0ABT0LIM7</accession>
<protein>
    <submittedName>
        <fullName evidence="2">PKD domain-containing protein</fullName>
    </submittedName>
</protein>
<dbReference type="InterPro" id="IPR013783">
    <property type="entry name" value="Ig-like_fold"/>
</dbReference>
<dbReference type="PANTHER" id="PTHR46182:SF2">
    <property type="entry name" value="FI19480P1"/>
    <property type="match status" value="1"/>
</dbReference>
<organism evidence="2 3">
    <name type="scientific">Shewanella surugensis</name>
    <dbReference type="NCBI Taxonomy" id="212020"/>
    <lineage>
        <taxon>Bacteria</taxon>
        <taxon>Pseudomonadati</taxon>
        <taxon>Pseudomonadota</taxon>
        <taxon>Gammaproteobacteria</taxon>
        <taxon>Alteromonadales</taxon>
        <taxon>Shewanellaceae</taxon>
        <taxon>Shewanella</taxon>
    </lineage>
</organism>